<reference evidence="2" key="2">
    <citation type="submission" date="2020-09" db="EMBL/GenBank/DDBJ databases">
        <authorList>
            <person name="Sun Q."/>
            <person name="Ohkuma M."/>
        </authorList>
    </citation>
    <scope>NUCLEOTIDE SEQUENCE</scope>
    <source>
        <strain evidence="2">JCM 4784</strain>
    </source>
</reference>
<evidence type="ECO:0008006" key="4">
    <source>
        <dbReference type="Google" id="ProtNLM"/>
    </source>
</evidence>
<protein>
    <recommendedName>
        <fullName evidence="4">Secreted protein</fullName>
    </recommendedName>
</protein>
<evidence type="ECO:0000256" key="1">
    <source>
        <dbReference type="SAM" id="SignalP"/>
    </source>
</evidence>
<feature type="chain" id="PRO_5036905310" description="Secreted protein" evidence="1">
    <location>
        <begin position="27"/>
        <end position="69"/>
    </location>
</feature>
<dbReference type="Proteomes" id="UP000608024">
    <property type="component" value="Unassembled WGS sequence"/>
</dbReference>
<feature type="signal peptide" evidence="1">
    <location>
        <begin position="1"/>
        <end position="26"/>
    </location>
</feature>
<organism evidence="2 3">
    <name type="scientific">Streptomyces longispororuber</name>
    <dbReference type="NCBI Taxonomy" id="68230"/>
    <lineage>
        <taxon>Bacteria</taxon>
        <taxon>Bacillati</taxon>
        <taxon>Actinomycetota</taxon>
        <taxon>Actinomycetes</taxon>
        <taxon>Kitasatosporales</taxon>
        <taxon>Streptomycetaceae</taxon>
        <taxon>Streptomyces</taxon>
    </lineage>
</organism>
<keyword evidence="3" id="KW-1185">Reference proteome</keyword>
<accession>A0A919DEV1</accession>
<proteinExistence type="predicted"/>
<evidence type="ECO:0000313" key="2">
    <source>
        <dbReference type="EMBL" id="GHE36315.1"/>
    </source>
</evidence>
<evidence type="ECO:0000313" key="3">
    <source>
        <dbReference type="Proteomes" id="UP000608024"/>
    </source>
</evidence>
<reference evidence="2" key="1">
    <citation type="journal article" date="2014" name="Int. J. Syst. Evol. Microbiol.">
        <title>Complete genome sequence of Corynebacterium casei LMG S-19264T (=DSM 44701T), isolated from a smear-ripened cheese.</title>
        <authorList>
            <consortium name="US DOE Joint Genome Institute (JGI-PGF)"/>
            <person name="Walter F."/>
            <person name="Albersmeier A."/>
            <person name="Kalinowski J."/>
            <person name="Ruckert C."/>
        </authorList>
    </citation>
    <scope>NUCLEOTIDE SEQUENCE</scope>
    <source>
        <strain evidence="2">JCM 4784</strain>
    </source>
</reference>
<name>A0A919DEV1_9ACTN</name>
<dbReference type="AlphaFoldDB" id="A0A919DEV1"/>
<dbReference type="EMBL" id="BNBT01000002">
    <property type="protein sequence ID" value="GHE36315.1"/>
    <property type="molecule type" value="Genomic_DNA"/>
</dbReference>
<comment type="caution">
    <text evidence="2">The sequence shown here is derived from an EMBL/GenBank/DDBJ whole genome shotgun (WGS) entry which is preliminary data.</text>
</comment>
<keyword evidence="1" id="KW-0732">Signal</keyword>
<sequence length="69" mass="7156">MVPSTTALPPLTVTFSTVMPCGAAVAAGAAKPAAATAKAEPTTAIRVRCRIGYVPPQMVPEQTMLQRQM</sequence>
<gene>
    <name evidence="2" type="ORF">GCM10018785_02540</name>
</gene>